<dbReference type="RefSeq" id="WP_113932246.1">
    <property type="nucleotide sequence ID" value="NZ_JACCEU010000002.1"/>
</dbReference>
<dbReference type="InterPro" id="IPR006175">
    <property type="entry name" value="YjgF/YER057c/UK114"/>
</dbReference>
<accession>A0A366HH82</accession>
<dbReference type="Proteomes" id="UP000253628">
    <property type="component" value="Unassembled WGS sequence"/>
</dbReference>
<dbReference type="EMBL" id="QNRQ01000002">
    <property type="protein sequence ID" value="RBP42025.1"/>
    <property type="molecule type" value="Genomic_DNA"/>
</dbReference>
<organism evidence="1 2">
    <name type="scientific">Eoetvoesiella caeni</name>
    <dbReference type="NCBI Taxonomy" id="645616"/>
    <lineage>
        <taxon>Bacteria</taxon>
        <taxon>Pseudomonadati</taxon>
        <taxon>Pseudomonadota</taxon>
        <taxon>Betaproteobacteria</taxon>
        <taxon>Burkholderiales</taxon>
        <taxon>Alcaligenaceae</taxon>
        <taxon>Eoetvoesiella</taxon>
    </lineage>
</organism>
<dbReference type="OrthoDB" id="573013at2"/>
<evidence type="ECO:0000313" key="1">
    <source>
        <dbReference type="EMBL" id="RBP42025.1"/>
    </source>
</evidence>
<name>A0A366HH82_9BURK</name>
<gene>
    <name evidence="1" type="ORF">DFR37_102409</name>
</gene>
<evidence type="ECO:0000313" key="2">
    <source>
        <dbReference type="Proteomes" id="UP000253628"/>
    </source>
</evidence>
<dbReference type="PANTHER" id="PTHR43857">
    <property type="entry name" value="BLR7761 PROTEIN"/>
    <property type="match status" value="1"/>
</dbReference>
<dbReference type="Gene3D" id="3.30.1330.40">
    <property type="entry name" value="RutC-like"/>
    <property type="match status" value="1"/>
</dbReference>
<dbReference type="CDD" id="cd00448">
    <property type="entry name" value="YjgF_YER057c_UK114_family"/>
    <property type="match status" value="1"/>
</dbReference>
<proteinExistence type="predicted"/>
<sequence>MPEISTELLSVVAGQPTLVNPPGLYDPSGFGYSHLAVVETPARFVYIAGQGGENEQGEIAPDFESQVEQALGNLQKALASVGADAGHLAKISVFIVDHSMQRLQIYGKHFQRFLDGRKAPACTLIPVPCLALESMLFEIEATAVVPLQDL</sequence>
<keyword evidence="2" id="KW-1185">Reference proteome</keyword>
<dbReference type="InterPro" id="IPR035959">
    <property type="entry name" value="RutC-like_sf"/>
</dbReference>
<dbReference type="SUPFAM" id="SSF55298">
    <property type="entry name" value="YjgF-like"/>
    <property type="match status" value="1"/>
</dbReference>
<protein>
    <submittedName>
        <fullName evidence="1">Enamine deaminase RidA (YjgF/YER057c/UK114 family)</fullName>
    </submittedName>
</protein>
<dbReference type="PANTHER" id="PTHR43857:SF1">
    <property type="entry name" value="YJGH FAMILY PROTEIN"/>
    <property type="match status" value="1"/>
</dbReference>
<comment type="caution">
    <text evidence="1">The sequence shown here is derived from an EMBL/GenBank/DDBJ whole genome shotgun (WGS) entry which is preliminary data.</text>
</comment>
<dbReference type="AlphaFoldDB" id="A0A366HH82"/>
<dbReference type="Pfam" id="PF01042">
    <property type="entry name" value="Ribonuc_L-PSP"/>
    <property type="match status" value="1"/>
</dbReference>
<reference evidence="1 2" key="1">
    <citation type="submission" date="2018-06" db="EMBL/GenBank/DDBJ databases">
        <title>Genomic Encyclopedia of Type Strains, Phase IV (KMG-IV): sequencing the most valuable type-strain genomes for metagenomic binning, comparative biology and taxonomic classification.</title>
        <authorList>
            <person name="Goeker M."/>
        </authorList>
    </citation>
    <scope>NUCLEOTIDE SEQUENCE [LARGE SCALE GENOMIC DNA]</scope>
    <source>
        <strain evidence="1 2">DSM 25520</strain>
    </source>
</reference>